<dbReference type="AlphaFoldDB" id="A0A0N5ARE8"/>
<name>A0A0N5ARE8_9BILA</name>
<reference evidence="2" key="1">
    <citation type="submission" date="2017-02" db="UniProtKB">
        <authorList>
            <consortium name="WormBaseParasite"/>
        </authorList>
    </citation>
    <scope>IDENTIFICATION</scope>
</reference>
<organism evidence="1 2">
    <name type="scientific">Syphacia muris</name>
    <dbReference type="NCBI Taxonomy" id="451379"/>
    <lineage>
        <taxon>Eukaryota</taxon>
        <taxon>Metazoa</taxon>
        <taxon>Ecdysozoa</taxon>
        <taxon>Nematoda</taxon>
        <taxon>Chromadorea</taxon>
        <taxon>Rhabditida</taxon>
        <taxon>Spirurina</taxon>
        <taxon>Oxyuridomorpha</taxon>
        <taxon>Oxyuroidea</taxon>
        <taxon>Oxyuridae</taxon>
        <taxon>Syphacia</taxon>
    </lineage>
</organism>
<protein>
    <submittedName>
        <fullName evidence="2">Secreted protein</fullName>
    </submittedName>
</protein>
<accession>A0A0N5ARE8</accession>
<proteinExistence type="predicted"/>
<evidence type="ECO:0000313" key="1">
    <source>
        <dbReference type="Proteomes" id="UP000046393"/>
    </source>
</evidence>
<evidence type="ECO:0000313" key="2">
    <source>
        <dbReference type="WBParaSite" id="SMUV_0000729501-mRNA-1"/>
    </source>
</evidence>
<dbReference type="Proteomes" id="UP000046393">
    <property type="component" value="Unplaced"/>
</dbReference>
<dbReference type="WBParaSite" id="SMUV_0000729501-mRNA-1">
    <property type="protein sequence ID" value="SMUV_0000729501-mRNA-1"/>
    <property type="gene ID" value="SMUV_0000729501"/>
</dbReference>
<keyword evidence="1" id="KW-1185">Reference proteome</keyword>
<sequence>MSLNTIVVAIVEVAVELILIDTMICAQREYSEKKPHLECYDAGRNYSLNSPIDYLLQLIPFSGTCSGTLTEH</sequence>